<sequence>MKVTLKYSFSLLFSILLFSCEKFIDTEPPMIRSFTVNGDEAGDAPVVDTLSTDLTIIAYMTDNEGLFSYKLGFDYVGPDNSPGLRFPPYLVREDTFAIAGAQTEITKNFRVASAQTTTSLYAGTGEYEIYMSAKDRSFNESPLTRFAIDFKNFAPYFKFPEYEKDSFEVKLTEKLTVNAYMDDLDDNMNNCLMLMYLKIPTDTTTSGFYDSLVNDFMLIPPVPGTGQFDISEMYVFPDTGQYELRFNGSDQRRNNTLASIYYHVNP</sequence>
<dbReference type="KEGG" id="fya:KMW28_20600"/>
<keyword evidence="1" id="KW-0732">Signal</keyword>
<feature type="chain" id="PRO_5043836102" description="DUF4397 domain-containing protein" evidence="1">
    <location>
        <begin position="20"/>
        <end position="266"/>
    </location>
</feature>
<protein>
    <recommendedName>
        <fullName evidence="4">DUF4397 domain-containing protein</fullName>
    </recommendedName>
</protein>
<proteinExistence type="predicted"/>
<evidence type="ECO:0000256" key="1">
    <source>
        <dbReference type="SAM" id="SignalP"/>
    </source>
</evidence>
<gene>
    <name evidence="2" type="ORF">KMW28_20600</name>
</gene>
<keyword evidence="3" id="KW-1185">Reference proteome</keyword>
<dbReference type="EMBL" id="CP076132">
    <property type="protein sequence ID" value="QWG01997.1"/>
    <property type="molecule type" value="Genomic_DNA"/>
</dbReference>
<evidence type="ECO:0008006" key="4">
    <source>
        <dbReference type="Google" id="ProtNLM"/>
    </source>
</evidence>
<reference evidence="2 3" key="1">
    <citation type="submission" date="2021-05" db="EMBL/GenBank/DDBJ databases">
        <title>Comparative genomic studies on the polysaccharide-degrading batcterial strains of the Flammeovirga genus.</title>
        <authorList>
            <person name="Zewei F."/>
            <person name="Zheng Z."/>
            <person name="Yu L."/>
            <person name="Ruyue G."/>
            <person name="Yanhong M."/>
            <person name="Yuanyuan C."/>
            <person name="Jingyan G."/>
            <person name="Wenjun H."/>
        </authorList>
    </citation>
    <scope>NUCLEOTIDE SEQUENCE [LARGE SCALE GENOMIC DNA]</scope>
    <source>
        <strain evidence="2 3">NBRC:100898</strain>
    </source>
</reference>
<evidence type="ECO:0000313" key="3">
    <source>
        <dbReference type="Proteomes" id="UP000678679"/>
    </source>
</evidence>
<evidence type="ECO:0000313" key="2">
    <source>
        <dbReference type="EMBL" id="QWG01997.1"/>
    </source>
</evidence>
<dbReference type="Proteomes" id="UP000678679">
    <property type="component" value="Chromosome 1"/>
</dbReference>
<accession>A0AAX1N477</accession>
<name>A0AAX1N477_9BACT</name>
<dbReference type="PROSITE" id="PS51257">
    <property type="entry name" value="PROKAR_LIPOPROTEIN"/>
    <property type="match status" value="1"/>
</dbReference>
<feature type="signal peptide" evidence="1">
    <location>
        <begin position="1"/>
        <end position="19"/>
    </location>
</feature>
<organism evidence="2 3">
    <name type="scientific">Flammeovirga yaeyamensis</name>
    <dbReference type="NCBI Taxonomy" id="367791"/>
    <lineage>
        <taxon>Bacteria</taxon>
        <taxon>Pseudomonadati</taxon>
        <taxon>Bacteroidota</taxon>
        <taxon>Cytophagia</taxon>
        <taxon>Cytophagales</taxon>
        <taxon>Flammeovirgaceae</taxon>
        <taxon>Flammeovirga</taxon>
    </lineage>
</organism>
<dbReference type="RefSeq" id="WP_169665696.1">
    <property type="nucleotide sequence ID" value="NZ_CP076132.1"/>
</dbReference>
<dbReference type="AlphaFoldDB" id="A0AAX1N477"/>